<dbReference type="GO" id="GO:0005737">
    <property type="term" value="C:cytoplasm"/>
    <property type="evidence" value="ECO:0007669"/>
    <property type="project" value="TreeGrafter"/>
</dbReference>
<dbReference type="EC" id="4.2.1.70" evidence="6"/>
<dbReference type="AlphaFoldDB" id="D7BBC6"/>
<keyword evidence="5 6" id="KW-0326">Glycosidase</keyword>
<comment type="function">
    <text evidence="6">Catalyzes the reversible cleavage of pseudouridine 5'-phosphate (PsiMP) to ribose 5-phosphate and uracil. Functions biologically in the cleavage direction, as part of a pseudouridine degradation pathway.</text>
</comment>
<evidence type="ECO:0000256" key="2">
    <source>
        <dbReference type="ARBA" id="ARBA00022801"/>
    </source>
</evidence>
<name>D7BBC6_ALLS1</name>
<comment type="catalytic activity">
    <reaction evidence="6">
        <text>D-ribose 5-phosphate + uracil = psi-UMP + H2O</text>
        <dbReference type="Rhea" id="RHEA:18337"/>
        <dbReference type="ChEBI" id="CHEBI:15377"/>
        <dbReference type="ChEBI" id="CHEBI:17568"/>
        <dbReference type="ChEBI" id="CHEBI:58380"/>
        <dbReference type="ChEBI" id="CHEBI:78346"/>
        <dbReference type="EC" id="4.2.1.70"/>
    </reaction>
</comment>
<keyword evidence="2 6" id="KW-0378">Hydrolase</keyword>
<evidence type="ECO:0000256" key="1">
    <source>
        <dbReference type="ARBA" id="ARBA00022723"/>
    </source>
</evidence>
<dbReference type="Gene3D" id="3.40.1790.10">
    <property type="entry name" value="Indigoidine synthase domain"/>
    <property type="match status" value="1"/>
</dbReference>
<feature type="binding site" evidence="6">
    <location>
        <begin position="143"/>
        <end position="145"/>
    </location>
    <ligand>
        <name>substrate</name>
    </ligand>
</feature>
<dbReference type="GO" id="GO:0016798">
    <property type="term" value="F:hydrolase activity, acting on glycosyl bonds"/>
    <property type="evidence" value="ECO:0007669"/>
    <property type="project" value="UniProtKB-KW"/>
</dbReference>
<dbReference type="InterPro" id="IPR022830">
    <property type="entry name" value="Indigdn_synthA-like"/>
</dbReference>
<sequence length="305" mass="32414">MPDRGQYADLMRLSAEVETALREGQPVVALESTVITHGLPRPLNLHTAQRLEAAVREEGAIPATIAVLGGEVVAGLGSQELEQLALDDKADKASLWNLAALAAQGKNAGTTVATTTFLAHRAGIAVFATGGIGGVHPDPYDESADLTELARTPIIVVCSGAKSILNLAATLERLESYGVTLLGYRTDKFPAFHTPESPFSLPAKAESPQEVARIYARARELGLPSATLVTNPVSRGLPFEQVQAWVEQANQEAARHGIQGKSLTPYLLRRISELSGGQTDQVNLRLLEENARLAARIAGALVHRG</sequence>
<dbReference type="EMBL" id="CP002042">
    <property type="protein sequence ID" value="ADH62686.1"/>
    <property type="molecule type" value="Genomic_DNA"/>
</dbReference>
<keyword evidence="1 6" id="KW-0479">Metal-binding</keyword>
<dbReference type="HAMAP" id="MF_01876">
    <property type="entry name" value="PsiMP_glycosidase"/>
    <property type="match status" value="1"/>
</dbReference>
<dbReference type="KEGG" id="msv:Mesil_0773"/>
<feature type="binding site" evidence="6">
    <location>
        <position position="112"/>
    </location>
    <ligand>
        <name>substrate</name>
    </ligand>
</feature>
<keyword evidence="4 6" id="KW-0456">Lyase</keyword>
<reference evidence="7 8" key="1">
    <citation type="journal article" date="2010" name="Stand. Genomic Sci.">
        <title>Complete genome sequence of Meiothermus silvanus type strain (VI-R2).</title>
        <authorList>
            <person name="Sikorski J."/>
            <person name="Tindall B.J."/>
            <person name="Lowry S."/>
            <person name="Lucas S."/>
            <person name="Nolan M."/>
            <person name="Copeland A."/>
            <person name="Glavina Del Rio T."/>
            <person name="Tice H."/>
            <person name="Cheng J.F."/>
            <person name="Han C."/>
            <person name="Pitluck S."/>
            <person name="Liolios K."/>
            <person name="Ivanova N."/>
            <person name="Mavromatis K."/>
            <person name="Mikhailova N."/>
            <person name="Pati A."/>
            <person name="Goodwin L."/>
            <person name="Chen A."/>
            <person name="Palaniappan K."/>
            <person name="Land M."/>
            <person name="Hauser L."/>
            <person name="Chang Y.J."/>
            <person name="Jeffries C.D."/>
            <person name="Rohde M."/>
            <person name="Goker M."/>
            <person name="Woyke T."/>
            <person name="Bristow J."/>
            <person name="Eisen J.A."/>
            <person name="Markowitz V."/>
            <person name="Hugenholtz P."/>
            <person name="Kyrpides N.C."/>
            <person name="Klenk H.P."/>
            <person name="Lapidus A."/>
        </authorList>
    </citation>
    <scope>NUCLEOTIDE SEQUENCE [LARGE SCALE GENOMIC DNA]</scope>
    <source>
        <strain evidence="8">ATCC 700542 / DSM 9946 / VI-R2</strain>
    </source>
</reference>
<comment type="cofactor">
    <cofactor evidence="6">
        <name>Mn(2+)</name>
        <dbReference type="ChEBI" id="CHEBI:29035"/>
    </cofactor>
    <text evidence="6">Binds 1 Mn(2+) ion per subunit.</text>
</comment>
<dbReference type="InterPro" id="IPR007342">
    <property type="entry name" value="PsuG"/>
</dbReference>
<gene>
    <name evidence="6" type="primary">psuG</name>
    <name evidence="7" type="ordered locus">Mesil_0773</name>
</gene>
<dbReference type="SUPFAM" id="SSF110581">
    <property type="entry name" value="Indigoidine synthase A-like"/>
    <property type="match status" value="1"/>
</dbReference>
<evidence type="ECO:0000313" key="7">
    <source>
        <dbReference type="EMBL" id="ADH62686.1"/>
    </source>
</evidence>
<feature type="active site" description="Nucleophile" evidence="6">
    <location>
        <position position="162"/>
    </location>
</feature>
<feature type="active site" description="Proton donor" evidence="6">
    <location>
        <position position="31"/>
    </location>
</feature>
<comment type="similarity">
    <text evidence="6">Belongs to the pseudouridine-5'-phosphate glycosidase family.</text>
</comment>
<dbReference type="PANTHER" id="PTHR42909">
    <property type="entry name" value="ZGC:136858"/>
    <property type="match status" value="1"/>
</dbReference>
<accession>D7BBC6</accession>
<keyword evidence="3 6" id="KW-0464">Manganese</keyword>
<dbReference type="GO" id="GO:0046872">
    <property type="term" value="F:metal ion binding"/>
    <property type="evidence" value="ECO:0007669"/>
    <property type="project" value="UniProtKB-KW"/>
</dbReference>
<evidence type="ECO:0000256" key="5">
    <source>
        <dbReference type="ARBA" id="ARBA00023295"/>
    </source>
</evidence>
<dbReference type="eggNOG" id="COG2313">
    <property type="taxonomic scope" value="Bacteria"/>
</dbReference>
<dbReference type="PANTHER" id="PTHR42909:SF1">
    <property type="entry name" value="CARBOHYDRATE KINASE PFKB DOMAIN-CONTAINING PROTEIN"/>
    <property type="match status" value="1"/>
</dbReference>
<protein>
    <recommendedName>
        <fullName evidence="6">Pseudouridine-5'-phosphate glycosidase</fullName>
        <shortName evidence="6">PsiMP glycosidase</shortName>
        <ecNumber evidence="6">4.2.1.70</ecNumber>
    </recommendedName>
</protein>
<dbReference type="HOGENOM" id="CLU_012201_0_1_0"/>
<evidence type="ECO:0000256" key="6">
    <source>
        <dbReference type="HAMAP-Rule" id="MF_01876"/>
    </source>
</evidence>
<feature type="binding site" evidence="6">
    <location>
        <position position="141"/>
    </location>
    <ligand>
        <name>Mn(2+)</name>
        <dbReference type="ChEBI" id="CHEBI:29035"/>
    </ligand>
</feature>
<evidence type="ECO:0000313" key="8">
    <source>
        <dbReference type="Proteomes" id="UP000001916"/>
    </source>
</evidence>
<evidence type="ECO:0000256" key="4">
    <source>
        <dbReference type="ARBA" id="ARBA00023239"/>
    </source>
</evidence>
<dbReference type="GO" id="GO:0046113">
    <property type="term" value="P:nucleobase catabolic process"/>
    <property type="evidence" value="ECO:0007669"/>
    <property type="project" value="UniProtKB-UniRule"/>
</dbReference>
<dbReference type="Proteomes" id="UP000001916">
    <property type="component" value="Chromosome"/>
</dbReference>
<dbReference type="Pfam" id="PF04227">
    <property type="entry name" value="Indigoidine_A"/>
    <property type="match status" value="1"/>
</dbReference>
<keyword evidence="8" id="KW-1185">Reference proteome</keyword>
<evidence type="ECO:0000256" key="3">
    <source>
        <dbReference type="ARBA" id="ARBA00023211"/>
    </source>
</evidence>
<dbReference type="GO" id="GO:0004730">
    <property type="term" value="F:pseudouridylate synthase activity"/>
    <property type="evidence" value="ECO:0007669"/>
    <property type="project" value="UniProtKB-UniRule"/>
</dbReference>
<proteinExistence type="inferred from homology"/>
<organism evidence="7 8">
    <name type="scientific">Allomeiothermus silvanus (strain ATCC 700542 / DSM 9946 / NBRC 106475 / NCIMB 13440 / VI-R2)</name>
    <name type="common">Thermus silvanus</name>
    <dbReference type="NCBI Taxonomy" id="526227"/>
    <lineage>
        <taxon>Bacteria</taxon>
        <taxon>Thermotogati</taxon>
        <taxon>Deinococcota</taxon>
        <taxon>Deinococci</taxon>
        <taxon>Thermales</taxon>
        <taxon>Thermaceae</taxon>
        <taxon>Allomeiothermus</taxon>
    </lineage>
</organism>
<feature type="binding site" evidence="6">
    <location>
        <position position="92"/>
    </location>
    <ligand>
        <name>substrate</name>
    </ligand>
</feature>
<comment type="subunit">
    <text evidence="6">Homotrimer.</text>
</comment>
<dbReference type="STRING" id="526227.Mesil_0773"/>